<name>A0A4V3C9A4_9ACTN</name>
<feature type="region of interest" description="Disordered" evidence="1">
    <location>
        <begin position="81"/>
        <end position="116"/>
    </location>
</feature>
<dbReference type="Proteomes" id="UP000295388">
    <property type="component" value="Unassembled WGS sequence"/>
</dbReference>
<protein>
    <submittedName>
        <fullName evidence="4">Uncharacterized protein DUF1707</fullName>
    </submittedName>
</protein>
<keyword evidence="5" id="KW-1185">Reference proteome</keyword>
<reference evidence="4 5" key="1">
    <citation type="submission" date="2019-03" db="EMBL/GenBank/DDBJ databases">
        <title>Genomic Encyclopedia of Type Strains, Phase III (KMG-III): the genomes of soil and plant-associated and newly described type strains.</title>
        <authorList>
            <person name="Whitman W."/>
        </authorList>
    </citation>
    <scope>NUCLEOTIDE SEQUENCE [LARGE SCALE GENOMIC DNA]</scope>
    <source>
        <strain evidence="4 5">VKM Ac-2527</strain>
    </source>
</reference>
<keyword evidence="2" id="KW-1133">Transmembrane helix</keyword>
<evidence type="ECO:0000256" key="2">
    <source>
        <dbReference type="SAM" id="Phobius"/>
    </source>
</evidence>
<evidence type="ECO:0000313" key="5">
    <source>
        <dbReference type="Proteomes" id="UP000295388"/>
    </source>
</evidence>
<proteinExistence type="predicted"/>
<accession>A0A4V3C9A4</accession>
<keyword evidence="2" id="KW-0812">Transmembrane</keyword>
<dbReference type="InterPro" id="IPR012551">
    <property type="entry name" value="DUF1707_SHOCT-like"/>
</dbReference>
<evidence type="ECO:0000313" key="4">
    <source>
        <dbReference type="EMBL" id="TDO44611.1"/>
    </source>
</evidence>
<keyword evidence="2" id="KW-0472">Membrane</keyword>
<dbReference type="Pfam" id="PF08044">
    <property type="entry name" value="DUF1707"/>
    <property type="match status" value="1"/>
</dbReference>
<feature type="domain" description="DUF1707" evidence="3">
    <location>
        <begin position="29"/>
        <end position="81"/>
    </location>
</feature>
<evidence type="ECO:0000256" key="1">
    <source>
        <dbReference type="SAM" id="MobiDB-lite"/>
    </source>
</evidence>
<feature type="transmembrane region" description="Helical" evidence="2">
    <location>
        <begin position="124"/>
        <end position="157"/>
    </location>
</feature>
<dbReference type="RefSeq" id="WP_133803158.1">
    <property type="nucleotide sequence ID" value="NZ_SNWQ01000015.1"/>
</dbReference>
<dbReference type="OrthoDB" id="3534574at2"/>
<sequence length="175" mass="19820">MSQYYPAKPGSIRIDLIPTSNDVARTGFVRIGDAERDQAVSLLSDHFVAGRLTQEEFEERSGLATRARYADDLTPLFDDLPDGQDDPRTWSPGSPAWSPAWSHGRSRGPRSGPPRFRQGPPPPFFFLAPLLMLGLVAAVVMTAPWLLWILFWVALFGGKWQHRHHYQHHRNHTRA</sequence>
<dbReference type="EMBL" id="SNWQ01000015">
    <property type="protein sequence ID" value="TDO44611.1"/>
    <property type="molecule type" value="Genomic_DNA"/>
</dbReference>
<gene>
    <name evidence="4" type="ORF">EV643_115111</name>
</gene>
<comment type="caution">
    <text evidence="4">The sequence shown here is derived from an EMBL/GenBank/DDBJ whole genome shotgun (WGS) entry which is preliminary data.</text>
</comment>
<feature type="compositionally biased region" description="Low complexity" evidence="1">
    <location>
        <begin position="90"/>
        <end position="102"/>
    </location>
</feature>
<organism evidence="4 5">
    <name type="scientific">Kribbella caucasensis</name>
    <dbReference type="NCBI Taxonomy" id="2512215"/>
    <lineage>
        <taxon>Bacteria</taxon>
        <taxon>Bacillati</taxon>
        <taxon>Actinomycetota</taxon>
        <taxon>Actinomycetes</taxon>
        <taxon>Propionibacteriales</taxon>
        <taxon>Kribbellaceae</taxon>
        <taxon>Kribbella</taxon>
    </lineage>
</organism>
<dbReference type="AlphaFoldDB" id="A0A4V3C9A4"/>
<evidence type="ECO:0000259" key="3">
    <source>
        <dbReference type="Pfam" id="PF08044"/>
    </source>
</evidence>